<dbReference type="GO" id="GO:0005774">
    <property type="term" value="C:vacuolar membrane"/>
    <property type="evidence" value="ECO:0007669"/>
    <property type="project" value="TreeGrafter"/>
</dbReference>
<feature type="transmembrane region" description="Helical" evidence="5">
    <location>
        <begin position="208"/>
        <end position="227"/>
    </location>
</feature>
<evidence type="ECO:0000256" key="4">
    <source>
        <dbReference type="ARBA" id="ARBA00023136"/>
    </source>
</evidence>
<evidence type="ECO:0000256" key="3">
    <source>
        <dbReference type="ARBA" id="ARBA00022989"/>
    </source>
</evidence>
<feature type="domain" description="Amino acid transporter transmembrane" evidence="6">
    <location>
        <begin position="51"/>
        <end position="447"/>
    </location>
</feature>
<evidence type="ECO:0000256" key="5">
    <source>
        <dbReference type="SAM" id="Phobius"/>
    </source>
</evidence>
<feature type="transmembrane region" description="Helical" evidence="5">
    <location>
        <begin position="143"/>
        <end position="163"/>
    </location>
</feature>
<feature type="transmembrane region" description="Helical" evidence="5">
    <location>
        <begin position="55"/>
        <end position="75"/>
    </location>
</feature>
<feature type="transmembrane region" description="Helical" evidence="5">
    <location>
        <begin position="367"/>
        <end position="386"/>
    </location>
</feature>
<evidence type="ECO:0000256" key="1">
    <source>
        <dbReference type="ARBA" id="ARBA00004141"/>
    </source>
</evidence>
<proteinExistence type="predicted"/>
<feature type="transmembrane region" description="Helical" evidence="5">
    <location>
        <begin position="183"/>
        <end position="201"/>
    </location>
</feature>
<dbReference type="AlphaFoldDB" id="A0A6P4IBV0"/>
<dbReference type="RefSeq" id="XP_017020311.1">
    <property type="nucleotide sequence ID" value="XM_017164822.3"/>
</dbReference>
<accession>A0A6P4IBV0</accession>
<keyword evidence="7" id="KW-1185">Reference proteome</keyword>
<gene>
    <name evidence="8" type="primary">LOC108073264</name>
</gene>
<protein>
    <submittedName>
        <fullName evidence="8">Proton-coupled amino acid transporter-like protein CG1139 isoform X1</fullName>
    </submittedName>
</protein>
<comment type="subcellular location">
    <subcellularLocation>
        <location evidence="1">Membrane</location>
        <topology evidence="1">Multi-pass membrane protein</topology>
    </subcellularLocation>
</comment>
<evidence type="ECO:0000259" key="6">
    <source>
        <dbReference type="Pfam" id="PF01490"/>
    </source>
</evidence>
<feature type="transmembrane region" description="Helical" evidence="5">
    <location>
        <begin position="392"/>
        <end position="416"/>
    </location>
</feature>
<feature type="transmembrane region" description="Helical" evidence="5">
    <location>
        <begin position="286"/>
        <end position="304"/>
    </location>
</feature>
<sequence length="457" mass="51116">MERSKRKFAGHRRLEQKLPLHQRLLGGVQRSFGTTVALQAKVPKDEGSYLTNLEAFINVLNCAFGTGCLAMPRAFLDAGWLTGLIMTIVLGFFMVYTMHVVLNDINSMQKRFGVPLLSYGKSMEVAVSMGPRRFQFLAKPMHYYVDILVSLYHFGVDSIYVVFIAKILKDLGDIYFWPLDERLYMALLLPPLILTFFIRQLKLLKPFSLISNLMITIAFLITLSYLLQDLPEFSELRPFQPLKSLPLVFGTLLFSIESIGVILTILRRMQTPADFLGTCGVLNRGMAVVILFYAGFGVLGYWRYGQHTASSVLHNLPMDEILTQLVAGFFALGVFFSYALSGYVTVDIIWHGYMEQKMEAGHSSKMVKCLVQIALVIASVLVAILFPDFWLLLSIVGSFCMAQLGLIFPGILDLCVQYEEGYGPGRILLWRSMIFIAGGLAGGVAGTLHCSGFDEQP</sequence>
<dbReference type="GeneID" id="108073264"/>
<keyword evidence="2 5" id="KW-0812">Transmembrane</keyword>
<keyword evidence="4 5" id="KW-0472">Membrane</keyword>
<feature type="transmembrane region" description="Helical" evidence="5">
    <location>
        <begin position="428"/>
        <end position="448"/>
    </location>
</feature>
<evidence type="ECO:0000256" key="2">
    <source>
        <dbReference type="ARBA" id="ARBA00022692"/>
    </source>
</evidence>
<dbReference type="Pfam" id="PF01490">
    <property type="entry name" value="Aa_trans"/>
    <property type="match status" value="1"/>
</dbReference>
<dbReference type="GO" id="GO:0015179">
    <property type="term" value="F:L-amino acid transmembrane transporter activity"/>
    <property type="evidence" value="ECO:0007669"/>
    <property type="project" value="TreeGrafter"/>
</dbReference>
<feature type="transmembrane region" description="Helical" evidence="5">
    <location>
        <begin position="81"/>
        <end position="102"/>
    </location>
</feature>
<dbReference type="PANTHER" id="PTHR22950">
    <property type="entry name" value="AMINO ACID TRANSPORTER"/>
    <property type="match status" value="1"/>
</dbReference>
<keyword evidence="3 5" id="KW-1133">Transmembrane helix</keyword>
<evidence type="ECO:0000313" key="7">
    <source>
        <dbReference type="Proteomes" id="UP001652661"/>
    </source>
</evidence>
<name>A0A6P4IBV0_DROKI</name>
<feature type="transmembrane region" description="Helical" evidence="5">
    <location>
        <begin position="247"/>
        <end position="266"/>
    </location>
</feature>
<dbReference type="OrthoDB" id="1684102at2759"/>
<feature type="transmembrane region" description="Helical" evidence="5">
    <location>
        <begin position="324"/>
        <end position="346"/>
    </location>
</feature>
<evidence type="ECO:0000313" key="8">
    <source>
        <dbReference type="RefSeq" id="XP_017020311.1"/>
    </source>
</evidence>
<reference evidence="8" key="1">
    <citation type="submission" date="2025-08" db="UniProtKB">
        <authorList>
            <consortium name="RefSeq"/>
        </authorList>
    </citation>
    <scope>IDENTIFICATION</scope>
    <source>
        <strain evidence="8">14028-0561.14</strain>
        <tissue evidence="8">Whole fly</tissue>
    </source>
</reference>
<dbReference type="InterPro" id="IPR013057">
    <property type="entry name" value="AA_transpt_TM"/>
</dbReference>
<dbReference type="PANTHER" id="PTHR22950:SF340">
    <property type="entry name" value="AMINO ACID TRANSPORTER TRANSMEMBRANE DOMAIN-CONTAINING PROTEIN-RELATED"/>
    <property type="match status" value="1"/>
</dbReference>
<dbReference type="Proteomes" id="UP001652661">
    <property type="component" value="Chromosome 3L"/>
</dbReference>
<organism evidence="7 8">
    <name type="scientific">Drosophila kikkawai</name>
    <name type="common">Fruit fly</name>
    <dbReference type="NCBI Taxonomy" id="30033"/>
    <lineage>
        <taxon>Eukaryota</taxon>
        <taxon>Metazoa</taxon>
        <taxon>Ecdysozoa</taxon>
        <taxon>Arthropoda</taxon>
        <taxon>Hexapoda</taxon>
        <taxon>Insecta</taxon>
        <taxon>Pterygota</taxon>
        <taxon>Neoptera</taxon>
        <taxon>Endopterygota</taxon>
        <taxon>Diptera</taxon>
        <taxon>Brachycera</taxon>
        <taxon>Muscomorpha</taxon>
        <taxon>Ephydroidea</taxon>
        <taxon>Drosophilidae</taxon>
        <taxon>Drosophila</taxon>
        <taxon>Sophophora</taxon>
    </lineage>
</organism>